<evidence type="ECO:0000259" key="2">
    <source>
        <dbReference type="Pfam" id="PF16036"/>
    </source>
</evidence>
<dbReference type="Pfam" id="PF16036">
    <property type="entry name" value="Chalcone_3"/>
    <property type="match status" value="1"/>
</dbReference>
<evidence type="ECO:0000256" key="1">
    <source>
        <dbReference type="SAM" id="SignalP"/>
    </source>
</evidence>
<accession>A0A495BQ31</accession>
<dbReference type="AlphaFoldDB" id="A0A495BQ31"/>
<comment type="caution">
    <text evidence="3">The sequence shown here is derived from an EMBL/GenBank/DDBJ whole genome shotgun (WGS) entry which is preliminary data.</text>
</comment>
<organism evidence="3 4">
    <name type="scientific">Vogesella indigofera</name>
    <name type="common">Pseudomonas indigofera</name>
    <dbReference type="NCBI Taxonomy" id="45465"/>
    <lineage>
        <taxon>Bacteria</taxon>
        <taxon>Pseudomonadati</taxon>
        <taxon>Pseudomonadota</taxon>
        <taxon>Betaproteobacteria</taxon>
        <taxon>Neisseriales</taxon>
        <taxon>Chromobacteriaceae</taxon>
        <taxon>Vogesella</taxon>
    </lineage>
</organism>
<name>A0A495BQ31_VOGIN</name>
<gene>
    <name evidence="3" type="ORF">C8E02_0054</name>
</gene>
<dbReference type="Proteomes" id="UP000279384">
    <property type="component" value="Unassembled WGS sequence"/>
</dbReference>
<feature type="signal peptide" evidence="1">
    <location>
        <begin position="1"/>
        <end position="24"/>
    </location>
</feature>
<sequence length="172" mass="19248">MSANWKSVAASVALLVAQMGNAMALPAELNGLQLRGQGTLRWFGFKLYDSALYTPAAQPFQWARPFALEIRYARSIAGAKLVETSLEEMLRYGMPERVRAAWAEHMRRAFPDVKEGDVLLGAMDGAVVRFWLNGRLTHRIDDPLFGQLFFRIWLDPASRAPAVREQLLGGRG</sequence>
<feature type="chain" id="PRO_5019829625" evidence="1">
    <location>
        <begin position="25"/>
        <end position="172"/>
    </location>
</feature>
<reference evidence="3 4" key="1">
    <citation type="submission" date="2018-10" db="EMBL/GenBank/DDBJ databases">
        <title>Genomic Encyclopedia of Type Strains, Phase IV (KMG-IV): sequencing the most valuable type-strain genomes for metagenomic binning, comparative biology and taxonomic classification.</title>
        <authorList>
            <person name="Goeker M."/>
        </authorList>
    </citation>
    <scope>NUCLEOTIDE SEQUENCE [LARGE SCALE GENOMIC DNA]</scope>
    <source>
        <strain evidence="3 4">DSM 3303</strain>
    </source>
</reference>
<keyword evidence="3" id="KW-0413">Isomerase</keyword>
<protein>
    <submittedName>
        <fullName evidence="3">Chalcone isomerase-like protein</fullName>
    </submittedName>
</protein>
<dbReference type="GO" id="GO:0016853">
    <property type="term" value="F:isomerase activity"/>
    <property type="evidence" value="ECO:0007669"/>
    <property type="project" value="UniProtKB-KW"/>
</dbReference>
<evidence type="ECO:0000313" key="4">
    <source>
        <dbReference type="Proteomes" id="UP000279384"/>
    </source>
</evidence>
<dbReference type="InterPro" id="IPR016087">
    <property type="entry name" value="Chalcone_isomerase"/>
</dbReference>
<feature type="domain" description="Chalcone isomerase" evidence="2">
    <location>
        <begin position="25"/>
        <end position="169"/>
    </location>
</feature>
<proteinExistence type="predicted"/>
<dbReference type="EMBL" id="RBID01000001">
    <property type="protein sequence ID" value="RKQ63040.1"/>
    <property type="molecule type" value="Genomic_DNA"/>
</dbReference>
<keyword evidence="1" id="KW-0732">Signal</keyword>
<evidence type="ECO:0000313" key="3">
    <source>
        <dbReference type="EMBL" id="RKQ63040.1"/>
    </source>
</evidence>